<sequence length="40" mass="4070">MSVVLEVSGMIDVSFLHSVGLVCLPDAEARAPEPGTGLDG</sequence>
<evidence type="ECO:0000313" key="1">
    <source>
        <dbReference type="EMBL" id="SEB31234.1"/>
    </source>
</evidence>
<protein>
    <submittedName>
        <fullName evidence="1">Uncharacterized protein</fullName>
    </submittedName>
</protein>
<name>A0A1H4IAW4_STRMJ</name>
<reference evidence="2" key="1">
    <citation type="submission" date="2016-10" db="EMBL/GenBank/DDBJ databases">
        <authorList>
            <person name="Varghese N."/>
            <person name="Submissions S."/>
        </authorList>
    </citation>
    <scope>NUCLEOTIDE SEQUENCE [LARGE SCALE GENOMIC DNA]</scope>
    <source>
        <strain evidence="2">DSM 40318</strain>
    </source>
</reference>
<proteinExistence type="predicted"/>
<gene>
    <name evidence="1" type="ORF">SAMN04490356_0396</name>
</gene>
<dbReference type="AlphaFoldDB" id="A0A1H4IAW4"/>
<dbReference type="Proteomes" id="UP000198609">
    <property type="component" value="Unassembled WGS sequence"/>
</dbReference>
<accession>A0A1H4IAW4</accession>
<keyword evidence="2" id="KW-1185">Reference proteome</keyword>
<dbReference type="EMBL" id="FNST01000001">
    <property type="protein sequence ID" value="SEB31234.1"/>
    <property type="molecule type" value="Genomic_DNA"/>
</dbReference>
<evidence type="ECO:0000313" key="2">
    <source>
        <dbReference type="Proteomes" id="UP000198609"/>
    </source>
</evidence>
<organism evidence="1 2">
    <name type="scientific">Streptomyces melanosporofaciens</name>
    <dbReference type="NCBI Taxonomy" id="67327"/>
    <lineage>
        <taxon>Bacteria</taxon>
        <taxon>Bacillati</taxon>
        <taxon>Actinomycetota</taxon>
        <taxon>Actinomycetes</taxon>
        <taxon>Kitasatosporales</taxon>
        <taxon>Streptomycetaceae</taxon>
        <taxon>Streptomyces</taxon>
        <taxon>Streptomyces violaceusniger group</taxon>
    </lineage>
</organism>